<protein>
    <submittedName>
        <fullName evidence="2">Uncharacterized protein</fullName>
    </submittedName>
</protein>
<keyword evidence="3" id="KW-1185">Reference proteome</keyword>
<reference evidence="2 3" key="1">
    <citation type="journal article" date="2024" name="Ann. Entomol. Soc. Am.">
        <title>Genomic analyses of the southern and eastern yellowjacket wasps (Hymenoptera: Vespidae) reveal evolutionary signatures of social life.</title>
        <authorList>
            <person name="Catto M.A."/>
            <person name="Caine P.B."/>
            <person name="Orr S.E."/>
            <person name="Hunt B.G."/>
            <person name="Goodisman M.A.D."/>
        </authorList>
    </citation>
    <scope>NUCLEOTIDE SEQUENCE [LARGE SCALE GENOMIC DNA]</scope>
    <source>
        <strain evidence="2">233</strain>
        <tissue evidence="2">Head and thorax</tissue>
    </source>
</reference>
<dbReference type="Proteomes" id="UP001607302">
    <property type="component" value="Unassembled WGS sequence"/>
</dbReference>
<proteinExistence type="predicted"/>
<dbReference type="EMBL" id="JAUDFV010000153">
    <property type="protein sequence ID" value="KAL2717620.1"/>
    <property type="molecule type" value="Genomic_DNA"/>
</dbReference>
<sequence>MRKKKKEKKKEEVARKSRGCRDAGESSRRRLERELEATRSGFEKKEKKEEKEAEEEEEEVERPTYMSFHFVSVTVTSFAVYCISGSFKLSLAVEISETDLRSKRYRLSSRVVAPSAAATEVIAAAAAVGPAVKWIPYSALQ</sequence>
<accession>A0ABD2AD42</accession>
<gene>
    <name evidence="2" type="ORF">V1478_013320</name>
</gene>
<feature type="compositionally biased region" description="Basic and acidic residues" evidence="1">
    <location>
        <begin position="9"/>
        <end position="51"/>
    </location>
</feature>
<dbReference type="AlphaFoldDB" id="A0ABD2AD42"/>
<evidence type="ECO:0000313" key="2">
    <source>
        <dbReference type="EMBL" id="KAL2717620.1"/>
    </source>
</evidence>
<organism evidence="2 3">
    <name type="scientific">Vespula squamosa</name>
    <name type="common">Southern yellow jacket</name>
    <name type="synonym">Wasp</name>
    <dbReference type="NCBI Taxonomy" id="30214"/>
    <lineage>
        <taxon>Eukaryota</taxon>
        <taxon>Metazoa</taxon>
        <taxon>Ecdysozoa</taxon>
        <taxon>Arthropoda</taxon>
        <taxon>Hexapoda</taxon>
        <taxon>Insecta</taxon>
        <taxon>Pterygota</taxon>
        <taxon>Neoptera</taxon>
        <taxon>Endopterygota</taxon>
        <taxon>Hymenoptera</taxon>
        <taxon>Apocrita</taxon>
        <taxon>Aculeata</taxon>
        <taxon>Vespoidea</taxon>
        <taxon>Vespidae</taxon>
        <taxon>Vespinae</taxon>
        <taxon>Vespula</taxon>
    </lineage>
</organism>
<comment type="caution">
    <text evidence="2">The sequence shown here is derived from an EMBL/GenBank/DDBJ whole genome shotgun (WGS) entry which is preliminary data.</text>
</comment>
<evidence type="ECO:0000256" key="1">
    <source>
        <dbReference type="SAM" id="MobiDB-lite"/>
    </source>
</evidence>
<feature type="region of interest" description="Disordered" evidence="1">
    <location>
        <begin position="1"/>
        <end position="61"/>
    </location>
</feature>
<name>A0ABD2AD42_VESSQ</name>
<evidence type="ECO:0000313" key="3">
    <source>
        <dbReference type="Proteomes" id="UP001607302"/>
    </source>
</evidence>